<dbReference type="PANTHER" id="PTHR15583:SF14">
    <property type="entry name" value="INTERLEUKIN-17 RECEPTOR D"/>
    <property type="match status" value="1"/>
</dbReference>
<organism evidence="3 4">
    <name type="scientific">Goodea atripinnis</name>
    <dbReference type="NCBI Taxonomy" id="208336"/>
    <lineage>
        <taxon>Eukaryota</taxon>
        <taxon>Metazoa</taxon>
        <taxon>Chordata</taxon>
        <taxon>Craniata</taxon>
        <taxon>Vertebrata</taxon>
        <taxon>Euteleostomi</taxon>
        <taxon>Actinopterygii</taxon>
        <taxon>Neopterygii</taxon>
        <taxon>Teleostei</taxon>
        <taxon>Neoteleostei</taxon>
        <taxon>Acanthomorphata</taxon>
        <taxon>Ovalentaria</taxon>
        <taxon>Atherinomorphae</taxon>
        <taxon>Cyprinodontiformes</taxon>
        <taxon>Goodeidae</taxon>
        <taxon>Goodea</taxon>
    </lineage>
</organism>
<evidence type="ECO:0000256" key="1">
    <source>
        <dbReference type="ARBA" id="ARBA00022729"/>
    </source>
</evidence>
<reference evidence="3 4" key="1">
    <citation type="submission" date="2021-06" db="EMBL/GenBank/DDBJ databases">
        <authorList>
            <person name="Palmer J.M."/>
        </authorList>
    </citation>
    <scope>NUCLEOTIDE SEQUENCE [LARGE SCALE GENOMIC DNA]</scope>
    <source>
        <strain evidence="3 4">GA_2019</strain>
        <tissue evidence="3">Muscle</tissue>
    </source>
</reference>
<feature type="region of interest" description="Disordered" evidence="2">
    <location>
        <begin position="146"/>
        <end position="222"/>
    </location>
</feature>
<sequence>MDQLPQLYSRLHSSQSALADPEQQPVNISRRNYFRSKSGRSLYVSICNMHQHISQNPDWFEKQLSPAGGFSAPSDLPSKHIPLPAVPPQSPPPKPACSSAPQPERRFDSGLVLNEVLVRTPSLDGVDGLPRRNMLLLLSTGVSGVLPEESSASSSAPCVLQDAPGHTKEGSSTGPEVPPPRDSGIYDSSVPSSELSIPLMEGLSHDQADSSSLADSESSSSGLGKAATLCVFTVFCRNLRCVFRK</sequence>
<keyword evidence="4" id="KW-1185">Reference proteome</keyword>
<feature type="compositionally biased region" description="Low complexity" evidence="2">
    <location>
        <begin position="209"/>
        <end position="222"/>
    </location>
</feature>
<protein>
    <submittedName>
        <fullName evidence="3">Uncharacterized protein</fullName>
    </submittedName>
</protein>
<comment type="caution">
    <text evidence="3">The sequence shown here is derived from an EMBL/GenBank/DDBJ whole genome shotgun (WGS) entry which is preliminary data.</text>
</comment>
<feature type="compositionally biased region" description="Low complexity" evidence="2">
    <location>
        <begin position="146"/>
        <end position="157"/>
    </location>
</feature>
<proteinExistence type="predicted"/>
<name>A0ABV0N773_9TELE</name>
<dbReference type="PANTHER" id="PTHR15583">
    <property type="entry name" value="INTERLEUKIN-17 RECEPTOR"/>
    <property type="match status" value="1"/>
</dbReference>
<dbReference type="EMBL" id="JAHRIO010030023">
    <property type="protein sequence ID" value="MEQ2167160.1"/>
    <property type="molecule type" value="Genomic_DNA"/>
</dbReference>
<feature type="region of interest" description="Disordered" evidence="2">
    <location>
        <begin position="64"/>
        <end position="105"/>
    </location>
</feature>
<evidence type="ECO:0000256" key="2">
    <source>
        <dbReference type="SAM" id="MobiDB-lite"/>
    </source>
</evidence>
<feature type="compositionally biased region" description="Pro residues" evidence="2">
    <location>
        <begin position="84"/>
        <end position="95"/>
    </location>
</feature>
<dbReference type="InterPro" id="IPR039465">
    <property type="entry name" value="IL-17_rcpt-like"/>
</dbReference>
<keyword evidence="1" id="KW-0732">Signal</keyword>
<evidence type="ECO:0000313" key="3">
    <source>
        <dbReference type="EMBL" id="MEQ2167160.1"/>
    </source>
</evidence>
<evidence type="ECO:0000313" key="4">
    <source>
        <dbReference type="Proteomes" id="UP001476798"/>
    </source>
</evidence>
<gene>
    <name evidence="3" type="ORF">GOODEAATRI_001265</name>
</gene>
<dbReference type="Proteomes" id="UP001476798">
    <property type="component" value="Unassembled WGS sequence"/>
</dbReference>
<accession>A0ABV0N773</accession>